<dbReference type="GO" id="GO:1900746">
    <property type="term" value="P:regulation of vascular endothelial growth factor signaling pathway"/>
    <property type="evidence" value="ECO:0007669"/>
    <property type="project" value="TreeGrafter"/>
</dbReference>
<sequence length="253" mass="28600">MGSVNKCLKWLFIVFNALFALTGVACVARAHFLGMAAEMKNEVGNFWSLSLFGLIVASISFLGVYGAYKEKKWALIKFSVLVGIGTVSCLIGAVESISERQTLSRKFEEFFERDARLQYVQEYLKLECCGTRNGYQDWNLQIPESCICPASYRGTPKCKETSSLRSYEYRQTTETTKTTEIYSETCHSLIMRYINMMMDAATGIFFGFSIVGLIGVIMAIIITCKIKKQVTYECSKPPAYEELYTMKCMPVHV</sequence>
<protein>
    <recommendedName>
        <fullName evidence="8">Tetraspanin</fullName>
    </recommendedName>
</protein>
<evidence type="ECO:0000256" key="1">
    <source>
        <dbReference type="ARBA" id="ARBA00004141"/>
    </source>
</evidence>
<evidence type="ECO:0000313" key="6">
    <source>
        <dbReference type="EMBL" id="KAG5261729.1"/>
    </source>
</evidence>
<evidence type="ECO:0000256" key="5">
    <source>
        <dbReference type="SAM" id="Phobius"/>
    </source>
</evidence>
<dbReference type="Gene3D" id="1.10.1450.10">
    <property type="entry name" value="Tetraspanin"/>
    <property type="match status" value="1"/>
</dbReference>
<name>A0AAV6FGX8_9TELE</name>
<evidence type="ECO:0000256" key="3">
    <source>
        <dbReference type="ARBA" id="ARBA00022989"/>
    </source>
</evidence>
<keyword evidence="3 5" id="KW-1133">Transmembrane helix</keyword>
<dbReference type="InterPro" id="IPR008952">
    <property type="entry name" value="Tetraspanin_EC2_sf"/>
</dbReference>
<evidence type="ECO:0008006" key="8">
    <source>
        <dbReference type="Google" id="ProtNLM"/>
    </source>
</evidence>
<dbReference type="Proteomes" id="UP000823561">
    <property type="component" value="Chromosome 23"/>
</dbReference>
<dbReference type="AlphaFoldDB" id="A0AAV6FGX8"/>
<keyword evidence="4 5" id="KW-0472">Membrane</keyword>
<dbReference type="PRINTS" id="PR00259">
    <property type="entry name" value="TMFOUR"/>
</dbReference>
<dbReference type="PANTHER" id="PTHR19282:SF456">
    <property type="entry name" value="CD63 MOLECULE"/>
    <property type="match status" value="1"/>
</dbReference>
<feature type="transmembrane region" description="Helical" evidence="5">
    <location>
        <begin position="75"/>
        <end position="94"/>
    </location>
</feature>
<comment type="caution">
    <text evidence="6">The sequence shown here is derived from an EMBL/GenBank/DDBJ whole genome shotgun (WGS) entry which is preliminary data.</text>
</comment>
<organism evidence="6 7">
    <name type="scientific">Alosa alosa</name>
    <name type="common">allis shad</name>
    <dbReference type="NCBI Taxonomy" id="278164"/>
    <lineage>
        <taxon>Eukaryota</taxon>
        <taxon>Metazoa</taxon>
        <taxon>Chordata</taxon>
        <taxon>Craniata</taxon>
        <taxon>Vertebrata</taxon>
        <taxon>Euteleostomi</taxon>
        <taxon>Actinopterygii</taxon>
        <taxon>Neopterygii</taxon>
        <taxon>Teleostei</taxon>
        <taxon>Clupei</taxon>
        <taxon>Clupeiformes</taxon>
        <taxon>Clupeoidei</taxon>
        <taxon>Clupeidae</taxon>
        <taxon>Alosa</taxon>
    </lineage>
</organism>
<evidence type="ECO:0000256" key="2">
    <source>
        <dbReference type="ARBA" id="ARBA00022692"/>
    </source>
</evidence>
<feature type="transmembrane region" description="Helical" evidence="5">
    <location>
        <begin position="46"/>
        <end position="68"/>
    </location>
</feature>
<comment type="subcellular location">
    <subcellularLocation>
        <location evidence="1">Membrane</location>
        <topology evidence="1">Multi-pass membrane protein</topology>
    </subcellularLocation>
</comment>
<dbReference type="GO" id="GO:0005886">
    <property type="term" value="C:plasma membrane"/>
    <property type="evidence" value="ECO:0007669"/>
    <property type="project" value="TreeGrafter"/>
</dbReference>
<evidence type="ECO:0000256" key="4">
    <source>
        <dbReference type="ARBA" id="ARBA00023136"/>
    </source>
</evidence>
<dbReference type="PROSITE" id="PS51257">
    <property type="entry name" value="PROKAR_LIPOPROTEIN"/>
    <property type="match status" value="1"/>
</dbReference>
<dbReference type="Pfam" id="PF00335">
    <property type="entry name" value="Tetraspanin"/>
    <property type="match status" value="1"/>
</dbReference>
<dbReference type="EMBL" id="JADWDJ010000023">
    <property type="protein sequence ID" value="KAG5261729.1"/>
    <property type="molecule type" value="Genomic_DNA"/>
</dbReference>
<dbReference type="PANTHER" id="PTHR19282">
    <property type="entry name" value="TETRASPANIN"/>
    <property type="match status" value="1"/>
</dbReference>
<evidence type="ECO:0000313" key="7">
    <source>
        <dbReference type="Proteomes" id="UP000823561"/>
    </source>
</evidence>
<gene>
    <name evidence="6" type="ORF">AALO_G00287700</name>
</gene>
<feature type="transmembrane region" description="Helical" evidence="5">
    <location>
        <begin position="200"/>
        <end position="222"/>
    </location>
</feature>
<reference evidence="6" key="1">
    <citation type="submission" date="2020-10" db="EMBL/GenBank/DDBJ databases">
        <title>Chromosome-scale genome assembly of the Allis shad, Alosa alosa.</title>
        <authorList>
            <person name="Margot Z."/>
            <person name="Christophe K."/>
            <person name="Cabau C."/>
            <person name="Louis A."/>
            <person name="Berthelot C."/>
            <person name="Parey E."/>
            <person name="Roest Crollius H."/>
            <person name="Montfort J."/>
            <person name="Robinson-Rechavi M."/>
            <person name="Bucao C."/>
            <person name="Bouchez O."/>
            <person name="Gislard M."/>
            <person name="Lluch J."/>
            <person name="Milhes M."/>
            <person name="Lampietro C."/>
            <person name="Lopez Roques C."/>
            <person name="Donnadieu C."/>
            <person name="Braasch I."/>
            <person name="Desvignes T."/>
            <person name="Postlethwait J."/>
            <person name="Bobe J."/>
            <person name="Guiguen Y."/>
        </authorList>
    </citation>
    <scope>NUCLEOTIDE SEQUENCE</scope>
    <source>
        <strain evidence="6">M-15738</strain>
        <tissue evidence="6">Blood</tissue>
    </source>
</reference>
<keyword evidence="7" id="KW-1185">Reference proteome</keyword>
<dbReference type="InterPro" id="IPR018499">
    <property type="entry name" value="Tetraspanin/Peripherin"/>
</dbReference>
<accession>A0AAV6FGX8</accession>
<keyword evidence="2 5" id="KW-0812">Transmembrane</keyword>
<proteinExistence type="predicted"/>